<dbReference type="InterPro" id="IPR050469">
    <property type="entry name" value="Diguanylate_Cyclase"/>
</dbReference>
<evidence type="ECO:0000313" key="6">
    <source>
        <dbReference type="Proteomes" id="UP000534388"/>
    </source>
</evidence>
<dbReference type="CDD" id="cd01949">
    <property type="entry name" value="GGDEF"/>
    <property type="match status" value="1"/>
</dbReference>
<reference evidence="5 6" key="1">
    <citation type="submission" date="2020-07" db="EMBL/GenBank/DDBJ databases">
        <title>Novel species isolated from subtropical streams in China.</title>
        <authorList>
            <person name="Lu H."/>
        </authorList>
    </citation>
    <scope>NUCLEOTIDE SEQUENCE [LARGE SCALE GENOMIC DNA]</scope>
    <source>
        <strain evidence="5 6">LX20W</strain>
    </source>
</reference>
<dbReference type="AlphaFoldDB" id="A0A7W2EWH4"/>
<protein>
    <recommendedName>
        <fullName evidence="1">diguanylate cyclase</fullName>
        <ecNumber evidence="1">2.7.7.65</ecNumber>
    </recommendedName>
</protein>
<evidence type="ECO:0000259" key="4">
    <source>
        <dbReference type="PROSITE" id="PS50887"/>
    </source>
</evidence>
<proteinExistence type="predicted"/>
<dbReference type="InterPro" id="IPR000160">
    <property type="entry name" value="GGDEF_dom"/>
</dbReference>
<keyword evidence="6" id="KW-1185">Reference proteome</keyword>
<dbReference type="InterPro" id="IPR029787">
    <property type="entry name" value="Nucleotide_cyclase"/>
</dbReference>
<sequence length="383" mass="42122">MSTVMCGAMSIVLFSVWRSFPAEIGGLREWALGLLFMVAGTVLLTLRGGAVPKPLPVLTMNAVLLWGIGLSMIGTEKFYGQRPSWRLFHGVWLAGMGAMAWWLLVRPDFPARVAVFSAFVTLFYCRQVGLIARHGERQFPTLFFGALMLIQALVVATRGMLALFGGGTSVDLLRPGPFQNVYLAISSFMVLMLVVGFMTVATRRLQTILEQRSTRDPLTQVLNRRGFGDVYARERALMQRERRATSLISIDLDHFKSINDRYGHATGDRVLVHVAEVIGKVLRASDHVARFGGEEFVVLLPDTGMERACSVAERIQDVLRAPRNNGLPAYTASIGIACQLSAEEDLDGILQRADGALYRAKALGRDRIEVAEPATLPSRVALG</sequence>
<name>A0A7W2EWH4_9BURK</name>
<dbReference type="InterPro" id="IPR043128">
    <property type="entry name" value="Rev_trsase/Diguanyl_cyclase"/>
</dbReference>
<dbReference type="Pfam" id="PF00990">
    <property type="entry name" value="GGDEF"/>
    <property type="match status" value="1"/>
</dbReference>
<dbReference type="EC" id="2.7.7.65" evidence="1"/>
<dbReference type="FunFam" id="3.30.70.270:FF:000001">
    <property type="entry name" value="Diguanylate cyclase domain protein"/>
    <property type="match status" value="1"/>
</dbReference>
<comment type="caution">
    <text evidence="5">The sequence shown here is derived from an EMBL/GenBank/DDBJ whole genome shotgun (WGS) entry which is preliminary data.</text>
</comment>
<keyword evidence="3" id="KW-0472">Membrane</keyword>
<keyword evidence="3" id="KW-0812">Transmembrane</keyword>
<dbReference type="PANTHER" id="PTHR45138">
    <property type="entry name" value="REGULATORY COMPONENTS OF SENSORY TRANSDUCTION SYSTEM"/>
    <property type="match status" value="1"/>
</dbReference>
<feature type="domain" description="GGDEF" evidence="4">
    <location>
        <begin position="243"/>
        <end position="373"/>
    </location>
</feature>
<feature type="transmembrane region" description="Helical" evidence="3">
    <location>
        <begin position="87"/>
        <end position="105"/>
    </location>
</feature>
<accession>A0A7W2EWH4</accession>
<dbReference type="NCBIfam" id="TIGR00254">
    <property type="entry name" value="GGDEF"/>
    <property type="match status" value="1"/>
</dbReference>
<organism evidence="5 6">
    <name type="scientific">Rugamonas brunnea</name>
    <dbReference type="NCBI Taxonomy" id="2758569"/>
    <lineage>
        <taxon>Bacteria</taxon>
        <taxon>Pseudomonadati</taxon>
        <taxon>Pseudomonadota</taxon>
        <taxon>Betaproteobacteria</taxon>
        <taxon>Burkholderiales</taxon>
        <taxon>Oxalobacteraceae</taxon>
        <taxon>Telluria group</taxon>
        <taxon>Rugamonas</taxon>
    </lineage>
</organism>
<dbReference type="SMART" id="SM00267">
    <property type="entry name" value="GGDEF"/>
    <property type="match status" value="1"/>
</dbReference>
<feature type="transmembrane region" description="Helical" evidence="3">
    <location>
        <begin position="141"/>
        <end position="161"/>
    </location>
</feature>
<evidence type="ECO:0000256" key="1">
    <source>
        <dbReference type="ARBA" id="ARBA00012528"/>
    </source>
</evidence>
<gene>
    <name evidence="5" type="ORF">H3H37_22720</name>
</gene>
<evidence type="ECO:0000313" key="5">
    <source>
        <dbReference type="EMBL" id="MBA5639876.1"/>
    </source>
</evidence>
<dbReference type="EMBL" id="JACEZT010000020">
    <property type="protein sequence ID" value="MBA5639876.1"/>
    <property type="molecule type" value="Genomic_DNA"/>
</dbReference>
<evidence type="ECO:0000256" key="2">
    <source>
        <dbReference type="ARBA" id="ARBA00034247"/>
    </source>
</evidence>
<evidence type="ECO:0000256" key="3">
    <source>
        <dbReference type="SAM" id="Phobius"/>
    </source>
</evidence>
<dbReference type="Proteomes" id="UP000534388">
    <property type="component" value="Unassembled WGS sequence"/>
</dbReference>
<comment type="catalytic activity">
    <reaction evidence="2">
        <text>2 GTP = 3',3'-c-di-GMP + 2 diphosphate</text>
        <dbReference type="Rhea" id="RHEA:24898"/>
        <dbReference type="ChEBI" id="CHEBI:33019"/>
        <dbReference type="ChEBI" id="CHEBI:37565"/>
        <dbReference type="ChEBI" id="CHEBI:58805"/>
        <dbReference type="EC" id="2.7.7.65"/>
    </reaction>
</comment>
<feature type="transmembrane region" description="Helical" evidence="3">
    <location>
        <begin position="111"/>
        <end position="129"/>
    </location>
</feature>
<dbReference type="SUPFAM" id="SSF55073">
    <property type="entry name" value="Nucleotide cyclase"/>
    <property type="match status" value="1"/>
</dbReference>
<dbReference type="PANTHER" id="PTHR45138:SF9">
    <property type="entry name" value="DIGUANYLATE CYCLASE DGCM-RELATED"/>
    <property type="match status" value="1"/>
</dbReference>
<dbReference type="GO" id="GO:0052621">
    <property type="term" value="F:diguanylate cyclase activity"/>
    <property type="evidence" value="ECO:0007669"/>
    <property type="project" value="UniProtKB-EC"/>
</dbReference>
<dbReference type="Gene3D" id="3.30.70.270">
    <property type="match status" value="1"/>
</dbReference>
<dbReference type="PROSITE" id="PS50887">
    <property type="entry name" value="GGDEF"/>
    <property type="match status" value="1"/>
</dbReference>
<feature type="transmembrane region" description="Helical" evidence="3">
    <location>
        <begin position="181"/>
        <end position="202"/>
    </location>
</feature>
<keyword evidence="3" id="KW-1133">Transmembrane helix</keyword>
<feature type="transmembrane region" description="Helical" evidence="3">
    <location>
        <begin position="31"/>
        <end position="50"/>
    </location>
</feature>